<dbReference type="Gene3D" id="1.10.238.10">
    <property type="entry name" value="EF-hand"/>
    <property type="match status" value="2"/>
</dbReference>
<dbReference type="Pfam" id="PF13499">
    <property type="entry name" value="EF-hand_7"/>
    <property type="match status" value="1"/>
</dbReference>
<dbReference type="PANTHER" id="PTHR45791:SF1">
    <property type="entry name" value="CALCIUM AND INTEGRIN BINDING FAMILY MEMBER 1"/>
    <property type="match status" value="1"/>
</dbReference>
<dbReference type="InterPro" id="IPR051433">
    <property type="entry name" value="CIBP"/>
</dbReference>
<reference evidence="6" key="1">
    <citation type="submission" date="2009-08" db="EMBL/GenBank/DDBJ databases">
        <title>Annotation of Salpingoeca rosetta.</title>
        <authorList>
            <consortium name="The Broad Institute Genome Sequencing Platform"/>
            <person name="Russ C."/>
            <person name="Cuomo C."/>
            <person name="Burger G."/>
            <person name="Gray M.W."/>
            <person name="Holland P.W.H."/>
            <person name="King N."/>
            <person name="Lang F.B.F."/>
            <person name="Roger A.J."/>
            <person name="Ruiz-Trillo I."/>
            <person name="Young S.K."/>
            <person name="Zeng Q."/>
            <person name="Gargeya S."/>
            <person name="Alvarado L."/>
            <person name="Berlin A."/>
            <person name="Chapman S.B."/>
            <person name="Chen Z."/>
            <person name="Freedman E."/>
            <person name="Gellesch M."/>
            <person name="Goldberg J."/>
            <person name="Griggs A."/>
            <person name="Gujja S."/>
            <person name="Heilman E."/>
            <person name="Heiman D."/>
            <person name="Howarth C."/>
            <person name="Mehta T."/>
            <person name="Neiman D."/>
            <person name="Pearson M."/>
            <person name="Roberts A."/>
            <person name="Saif S."/>
            <person name="Shea T."/>
            <person name="Shenoy N."/>
            <person name="Sisk P."/>
            <person name="Stolte C."/>
            <person name="Sykes S."/>
            <person name="White J."/>
            <person name="Yandava C."/>
            <person name="Haas B."/>
            <person name="Nusbaum C."/>
            <person name="Birren B."/>
        </authorList>
    </citation>
    <scope>NUCLEOTIDE SEQUENCE [LARGE SCALE GENOMIC DNA]</scope>
    <source>
        <strain evidence="6">ATCC 50818</strain>
    </source>
</reference>
<evidence type="ECO:0000256" key="3">
    <source>
        <dbReference type="ARBA" id="ARBA00022837"/>
    </source>
</evidence>
<feature type="domain" description="EF-hand" evidence="5">
    <location>
        <begin position="142"/>
        <end position="177"/>
    </location>
</feature>
<dbReference type="GeneID" id="16072623"/>
<dbReference type="GO" id="GO:0005509">
    <property type="term" value="F:calcium ion binding"/>
    <property type="evidence" value="ECO:0007669"/>
    <property type="project" value="InterPro"/>
</dbReference>
<dbReference type="SUPFAM" id="SSF47473">
    <property type="entry name" value="EF-hand"/>
    <property type="match status" value="1"/>
</dbReference>
<keyword evidence="4" id="KW-0460">Magnesium</keyword>
<dbReference type="GO" id="GO:0007229">
    <property type="term" value="P:integrin-mediated signaling pathway"/>
    <property type="evidence" value="ECO:0007669"/>
    <property type="project" value="UniProtKB-KW"/>
</dbReference>
<dbReference type="InterPro" id="IPR018247">
    <property type="entry name" value="EF_Hand_1_Ca_BS"/>
</dbReference>
<keyword evidence="7" id="KW-1185">Reference proteome</keyword>
<dbReference type="CDD" id="cd00051">
    <property type="entry name" value="EFh"/>
    <property type="match status" value="1"/>
</dbReference>
<evidence type="ECO:0000256" key="1">
    <source>
        <dbReference type="ARBA" id="ARBA00022723"/>
    </source>
</evidence>
<dbReference type="InParanoid" id="F2UFP0"/>
<sequence length="185" mass="21439">MGCSSSQLLDAETLEEYQDCTFFTKREIIHVFERYRQLGGKSLEDSLAMNQVLDLVELKENPFKERICLVFSQFTDGEKKGHISFEDFLDMMSVFSEGATRDVKASYAFRIYDFDGDGYLDKKDLMDTIECLCGKDGLSEYERELVADKILEEADLDGDHRLSYVEFEHVISRAPDFVNTFRIRI</sequence>
<dbReference type="KEGG" id="sre:PTSG_06675"/>
<dbReference type="PANTHER" id="PTHR45791">
    <property type="entry name" value="CALCIUM AND INTEGRIN BINDING FAMILY MEMBER 2"/>
    <property type="match status" value="1"/>
</dbReference>
<dbReference type="Proteomes" id="UP000007799">
    <property type="component" value="Unassembled WGS sequence"/>
</dbReference>
<dbReference type="InterPro" id="IPR011992">
    <property type="entry name" value="EF-hand-dom_pair"/>
</dbReference>
<evidence type="ECO:0000313" key="6">
    <source>
        <dbReference type="EMBL" id="EGD75608.1"/>
    </source>
</evidence>
<dbReference type="FunCoup" id="F2UFP0">
    <property type="interactions" value="45"/>
</dbReference>
<dbReference type="RefSeq" id="XP_004992065.1">
    <property type="nucleotide sequence ID" value="XM_004992008.1"/>
</dbReference>
<dbReference type="OrthoDB" id="191686at2759"/>
<keyword evidence="3" id="KW-0106">Calcium</keyword>
<feature type="domain" description="EF-hand" evidence="5">
    <location>
        <begin position="100"/>
        <end position="135"/>
    </location>
</feature>
<name>F2UFP0_SALR5</name>
<gene>
    <name evidence="6" type="ORF">PTSG_06675</name>
</gene>
<evidence type="ECO:0000259" key="5">
    <source>
        <dbReference type="PROSITE" id="PS50222"/>
    </source>
</evidence>
<accession>F2UFP0</accession>
<dbReference type="EMBL" id="GL832972">
    <property type="protein sequence ID" value="EGD75608.1"/>
    <property type="molecule type" value="Genomic_DNA"/>
</dbReference>
<evidence type="ECO:0000256" key="2">
    <source>
        <dbReference type="ARBA" id="ARBA00022737"/>
    </source>
</evidence>
<evidence type="ECO:0000256" key="4">
    <source>
        <dbReference type="ARBA" id="ARBA00022842"/>
    </source>
</evidence>
<dbReference type="GO" id="GO:0000287">
    <property type="term" value="F:magnesium ion binding"/>
    <property type="evidence" value="ECO:0007669"/>
    <property type="project" value="TreeGrafter"/>
</dbReference>
<proteinExistence type="predicted"/>
<dbReference type="InterPro" id="IPR002048">
    <property type="entry name" value="EF_hand_dom"/>
</dbReference>
<dbReference type="OMA" id="RDIKAWY"/>
<dbReference type="eggNOG" id="KOG0034">
    <property type="taxonomic scope" value="Eukaryota"/>
</dbReference>
<dbReference type="FunFam" id="1.10.238.10:FF:000035">
    <property type="entry name" value="Calcium and integrin-binding family member 2"/>
    <property type="match status" value="1"/>
</dbReference>
<dbReference type="PROSITE" id="PS00018">
    <property type="entry name" value="EF_HAND_1"/>
    <property type="match status" value="2"/>
</dbReference>
<dbReference type="AlphaFoldDB" id="F2UFP0"/>
<evidence type="ECO:0000313" key="7">
    <source>
        <dbReference type="Proteomes" id="UP000007799"/>
    </source>
</evidence>
<protein>
    <submittedName>
        <fullName evidence="6">Calcium and integrin-binding protein 2</fullName>
    </submittedName>
</protein>
<organism evidence="7">
    <name type="scientific">Salpingoeca rosetta (strain ATCC 50818 / BSB-021)</name>
    <dbReference type="NCBI Taxonomy" id="946362"/>
    <lineage>
        <taxon>Eukaryota</taxon>
        <taxon>Choanoflagellata</taxon>
        <taxon>Craspedida</taxon>
        <taxon>Salpingoecidae</taxon>
        <taxon>Salpingoeca</taxon>
    </lineage>
</organism>
<keyword evidence="2" id="KW-0677">Repeat</keyword>
<dbReference type="SMART" id="SM00054">
    <property type="entry name" value="EFh"/>
    <property type="match status" value="3"/>
</dbReference>
<keyword evidence="1" id="KW-0479">Metal-binding</keyword>
<dbReference type="Pfam" id="PF13833">
    <property type="entry name" value="EF-hand_8"/>
    <property type="match status" value="1"/>
</dbReference>
<keyword evidence="6" id="KW-0401">Integrin</keyword>
<dbReference type="STRING" id="946362.F2UFP0"/>
<dbReference type="PROSITE" id="PS50222">
    <property type="entry name" value="EF_HAND_2"/>
    <property type="match status" value="2"/>
</dbReference>